<feature type="compositionally biased region" description="Basic and acidic residues" evidence="1">
    <location>
        <begin position="95"/>
        <end position="104"/>
    </location>
</feature>
<keyword evidence="3" id="KW-0378">Hydrolase</keyword>
<dbReference type="GO" id="GO:0004180">
    <property type="term" value="F:carboxypeptidase activity"/>
    <property type="evidence" value="ECO:0007669"/>
    <property type="project" value="UniProtKB-KW"/>
</dbReference>
<evidence type="ECO:0000259" key="2">
    <source>
        <dbReference type="Pfam" id="PF13539"/>
    </source>
</evidence>
<dbReference type="Pfam" id="PF13539">
    <property type="entry name" value="Peptidase_M15_4"/>
    <property type="match status" value="1"/>
</dbReference>
<dbReference type="Gene3D" id="3.30.1380.10">
    <property type="match status" value="1"/>
</dbReference>
<accession>A0A6J5KM42</accession>
<dbReference type="SUPFAM" id="SSF55166">
    <property type="entry name" value="Hedgehog/DD-peptidase"/>
    <property type="match status" value="1"/>
</dbReference>
<dbReference type="InterPro" id="IPR039561">
    <property type="entry name" value="Peptidase_M15C"/>
</dbReference>
<evidence type="ECO:0000256" key="1">
    <source>
        <dbReference type="SAM" id="MobiDB-lite"/>
    </source>
</evidence>
<sequence>MTLSEQQREFAYHTLLLFDRIIHEQQREFTYGEAMRSPEQAEIYAKQGKGIADSLHCKRLAIDINLFNLGIYQTAKEDYKPLGDYWKSLSPHNRWGGDFHKKDGTPFPDSNHFERQEI</sequence>
<protein>
    <submittedName>
        <fullName evidence="3">D-alanyl-D-alanine carboxypeptidase</fullName>
    </submittedName>
</protein>
<gene>
    <name evidence="3" type="ORF">UFOVP9_58</name>
</gene>
<feature type="region of interest" description="Disordered" evidence="1">
    <location>
        <begin position="94"/>
        <end position="118"/>
    </location>
</feature>
<keyword evidence="3" id="KW-0645">Protease</keyword>
<proteinExistence type="predicted"/>
<dbReference type="EMBL" id="LR796140">
    <property type="protein sequence ID" value="CAB4121289.1"/>
    <property type="molecule type" value="Genomic_DNA"/>
</dbReference>
<evidence type="ECO:0000313" key="3">
    <source>
        <dbReference type="EMBL" id="CAB4121289.1"/>
    </source>
</evidence>
<keyword evidence="3" id="KW-0121">Carboxypeptidase</keyword>
<organism evidence="3">
    <name type="scientific">uncultured Caudovirales phage</name>
    <dbReference type="NCBI Taxonomy" id="2100421"/>
    <lineage>
        <taxon>Viruses</taxon>
        <taxon>Duplodnaviria</taxon>
        <taxon>Heunggongvirae</taxon>
        <taxon>Uroviricota</taxon>
        <taxon>Caudoviricetes</taxon>
        <taxon>Peduoviridae</taxon>
        <taxon>Maltschvirus</taxon>
        <taxon>Maltschvirus maltsch</taxon>
    </lineage>
</organism>
<dbReference type="InterPro" id="IPR009045">
    <property type="entry name" value="Zn_M74/Hedgehog-like"/>
</dbReference>
<feature type="domain" description="Peptidase M15C" evidence="2">
    <location>
        <begin position="53"/>
        <end position="114"/>
    </location>
</feature>
<reference evidence="3" key="1">
    <citation type="submission" date="2020-04" db="EMBL/GenBank/DDBJ databases">
        <authorList>
            <person name="Chiriac C."/>
            <person name="Salcher M."/>
            <person name="Ghai R."/>
            <person name="Kavagutti S V."/>
        </authorList>
    </citation>
    <scope>NUCLEOTIDE SEQUENCE</scope>
</reference>
<name>A0A6J5KM42_9CAUD</name>